<gene>
    <name evidence="2" type="ORF">PoB_002238300</name>
</gene>
<comment type="caution">
    <text evidence="2">The sequence shown here is derived from an EMBL/GenBank/DDBJ whole genome shotgun (WGS) entry which is preliminary data.</text>
</comment>
<keyword evidence="3" id="KW-1185">Reference proteome</keyword>
<feature type="compositionally biased region" description="Acidic residues" evidence="1">
    <location>
        <begin position="1"/>
        <end position="34"/>
    </location>
</feature>
<dbReference type="EMBL" id="BLXT01002563">
    <property type="protein sequence ID" value="GFN95877.1"/>
    <property type="molecule type" value="Genomic_DNA"/>
</dbReference>
<dbReference type="AlphaFoldDB" id="A0AAV3ZMR2"/>
<evidence type="ECO:0000313" key="2">
    <source>
        <dbReference type="EMBL" id="GFN95877.1"/>
    </source>
</evidence>
<dbReference type="Proteomes" id="UP000735302">
    <property type="component" value="Unassembled WGS sequence"/>
</dbReference>
<reference evidence="2 3" key="1">
    <citation type="journal article" date="2021" name="Elife">
        <title>Chloroplast acquisition without the gene transfer in kleptoplastic sea slugs, Plakobranchus ocellatus.</title>
        <authorList>
            <person name="Maeda T."/>
            <person name="Takahashi S."/>
            <person name="Yoshida T."/>
            <person name="Shimamura S."/>
            <person name="Takaki Y."/>
            <person name="Nagai Y."/>
            <person name="Toyoda A."/>
            <person name="Suzuki Y."/>
            <person name="Arimoto A."/>
            <person name="Ishii H."/>
            <person name="Satoh N."/>
            <person name="Nishiyama T."/>
            <person name="Hasebe M."/>
            <person name="Maruyama T."/>
            <person name="Minagawa J."/>
            <person name="Obokata J."/>
            <person name="Shigenobu S."/>
        </authorList>
    </citation>
    <scope>NUCLEOTIDE SEQUENCE [LARGE SCALE GENOMIC DNA]</scope>
</reference>
<protein>
    <submittedName>
        <fullName evidence="2">Uncharacterized protein</fullName>
    </submittedName>
</protein>
<evidence type="ECO:0000256" key="1">
    <source>
        <dbReference type="SAM" id="MobiDB-lite"/>
    </source>
</evidence>
<organism evidence="2 3">
    <name type="scientific">Plakobranchus ocellatus</name>
    <dbReference type="NCBI Taxonomy" id="259542"/>
    <lineage>
        <taxon>Eukaryota</taxon>
        <taxon>Metazoa</taxon>
        <taxon>Spiralia</taxon>
        <taxon>Lophotrochozoa</taxon>
        <taxon>Mollusca</taxon>
        <taxon>Gastropoda</taxon>
        <taxon>Heterobranchia</taxon>
        <taxon>Euthyneura</taxon>
        <taxon>Panpulmonata</taxon>
        <taxon>Sacoglossa</taxon>
        <taxon>Placobranchoidea</taxon>
        <taxon>Plakobranchidae</taxon>
        <taxon>Plakobranchus</taxon>
    </lineage>
</organism>
<feature type="region of interest" description="Disordered" evidence="1">
    <location>
        <begin position="1"/>
        <end position="46"/>
    </location>
</feature>
<accession>A0AAV3ZMR2</accession>
<evidence type="ECO:0000313" key="3">
    <source>
        <dbReference type="Proteomes" id="UP000735302"/>
    </source>
</evidence>
<sequence length="174" mass="19331">MYNDDDDDEIDDDGDDDDADDDDDVDDDDIDDGGDGGGSTAADNWDDDIDGYITRLEAQSWPPRELWVTVNSRLQMTSILVIRSPTIELSINSNLIPCKTPTKAATIKDSCWLVSSHDVDPPFEGQLYRLGTFFQARSVFTSTEFSSAISWIFYLQPSSTPSSGESWPGLRVFL</sequence>
<name>A0AAV3ZMR2_9GAST</name>
<proteinExistence type="predicted"/>